<keyword evidence="2" id="KW-1185">Reference proteome</keyword>
<evidence type="ECO:0000313" key="1">
    <source>
        <dbReference type="EMBL" id="KAJ4192645.1"/>
    </source>
</evidence>
<evidence type="ECO:0000313" key="2">
    <source>
        <dbReference type="Proteomes" id="UP001152087"/>
    </source>
</evidence>
<proteinExistence type="predicted"/>
<protein>
    <submittedName>
        <fullName evidence="1">Uncharacterized protein</fullName>
    </submittedName>
</protein>
<sequence length="89" mass="10462">MVVSREEARLLCREAPKRKAASHLPIDYGHPGQAIWYLVRKVPQSMRAFKSPLTLTEKAREQWRVEQAKYAEKQQYKWKHLTPESSKSP</sequence>
<dbReference type="AlphaFoldDB" id="A0A9W8RDF2"/>
<dbReference type="Proteomes" id="UP001152087">
    <property type="component" value="Unassembled WGS sequence"/>
</dbReference>
<accession>A0A9W8RDF2</accession>
<gene>
    <name evidence="1" type="ORF">NW755_003792</name>
</gene>
<reference evidence="1" key="1">
    <citation type="submission" date="2022-09" db="EMBL/GenBank/DDBJ databases">
        <title>Fusarium specimens isolated from Avocado Roots.</title>
        <authorList>
            <person name="Stajich J."/>
            <person name="Roper C."/>
            <person name="Heimlech-Rivalta G."/>
        </authorList>
    </citation>
    <scope>NUCLEOTIDE SEQUENCE</scope>
    <source>
        <strain evidence="1">A02</strain>
    </source>
</reference>
<organism evidence="1 2">
    <name type="scientific">Fusarium falciforme</name>
    <dbReference type="NCBI Taxonomy" id="195108"/>
    <lineage>
        <taxon>Eukaryota</taxon>
        <taxon>Fungi</taxon>
        <taxon>Dikarya</taxon>
        <taxon>Ascomycota</taxon>
        <taxon>Pezizomycotina</taxon>
        <taxon>Sordariomycetes</taxon>
        <taxon>Hypocreomycetidae</taxon>
        <taxon>Hypocreales</taxon>
        <taxon>Nectriaceae</taxon>
        <taxon>Fusarium</taxon>
        <taxon>Fusarium solani species complex</taxon>
    </lineage>
</organism>
<comment type="caution">
    <text evidence="1">The sequence shown here is derived from an EMBL/GenBank/DDBJ whole genome shotgun (WGS) entry which is preliminary data.</text>
</comment>
<dbReference type="EMBL" id="JAOQAV010000007">
    <property type="protein sequence ID" value="KAJ4192645.1"/>
    <property type="molecule type" value="Genomic_DNA"/>
</dbReference>
<name>A0A9W8RDF2_9HYPO</name>